<keyword evidence="12" id="KW-1185">Reference proteome</keyword>
<organism evidence="11 12">
    <name type="scientific">Alicyclobacillus vulcanalis</name>
    <dbReference type="NCBI Taxonomy" id="252246"/>
    <lineage>
        <taxon>Bacteria</taxon>
        <taxon>Bacillati</taxon>
        <taxon>Bacillota</taxon>
        <taxon>Bacilli</taxon>
        <taxon>Bacillales</taxon>
        <taxon>Alicyclobacillaceae</taxon>
        <taxon>Alicyclobacillus</taxon>
    </lineage>
</organism>
<dbReference type="InterPro" id="IPR038731">
    <property type="entry name" value="RgtA/B/C-like"/>
</dbReference>
<dbReference type="EMBL" id="FTOO01000001">
    <property type="protein sequence ID" value="SIS50072.1"/>
    <property type="molecule type" value="Genomic_DNA"/>
</dbReference>
<name>A0A1N7JL26_9BACL</name>
<evidence type="ECO:0000256" key="9">
    <source>
        <dbReference type="SAM" id="Phobius"/>
    </source>
</evidence>
<keyword evidence="2" id="KW-1003">Cell membrane</keyword>
<dbReference type="GO" id="GO:0016763">
    <property type="term" value="F:pentosyltransferase activity"/>
    <property type="evidence" value="ECO:0007669"/>
    <property type="project" value="TreeGrafter"/>
</dbReference>
<evidence type="ECO:0000313" key="11">
    <source>
        <dbReference type="EMBL" id="SIS50072.1"/>
    </source>
</evidence>
<dbReference type="Proteomes" id="UP000186156">
    <property type="component" value="Unassembled WGS sequence"/>
</dbReference>
<dbReference type="OrthoDB" id="136232at2"/>
<feature type="transmembrane region" description="Helical" evidence="9">
    <location>
        <begin position="349"/>
        <end position="368"/>
    </location>
</feature>
<dbReference type="InterPro" id="IPR050297">
    <property type="entry name" value="LipidA_mod_glycosyltrf_83"/>
</dbReference>
<keyword evidence="7 9" id="KW-0472">Membrane</keyword>
<feature type="transmembrane region" description="Helical" evidence="9">
    <location>
        <begin position="404"/>
        <end position="424"/>
    </location>
</feature>
<evidence type="ECO:0000256" key="7">
    <source>
        <dbReference type="ARBA" id="ARBA00023136"/>
    </source>
</evidence>
<evidence type="ECO:0000256" key="1">
    <source>
        <dbReference type="ARBA" id="ARBA00004651"/>
    </source>
</evidence>
<protein>
    <submittedName>
        <fullName evidence="11">4-amino-4-deoxy-L-arabinose transferase</fullName>
    </submittedName>
</protein>
<feature type="transmembrane region" description="Helical" evidence="9">
    <location>
        <begin position="174"/>
        <end position="193"/>
    </location>
</feature>
<dbReference type="PANTHER" id="PTHR33908">
    <property type="entry name" value="MANNOSYLTRANSFERASE YKCB-RELATED"/>
    <property type="match status" value="1"/>
</dbReference>
<dbReference type="GO" id="GO:0005886">
    <property type="term" value="C:plasma membrane"/>
    <property type="evidence" value="ECO:0007669"/>
    <property type="project" value="UniProtKB-SubCell"/>
</dbReference>
<evidence type="ECO:0000259" key="10">
    <source>
        <dbReference type="Pfam" id="PF13231"/>
    </source>
</evidence>
<proteinExistence type="predicted"/>
<gene>
    <name evidence="11" type="ORF">SAMN05421799_10149</name>
</gene>
<comment type="subcellular location">
    <subcellularLocation>
        <location evidence="1">Cell membrane</location>
        <topology evidence="1">Multi-pass membrane protein</topology>
    </subcellularLocation>
</comment>
<feature type="domain" description="Glycosyltransferase RgtA/B/C/D-like" evidence="10">
    <location>
        <begin position="77"/>
        <end position="232"/>
    </location>
</feature>
<keyword evidence="4 11" id="KW-0808">Transferase</keyword>
<evidence type="ECO:0000256" key="8">
    <source>
        <dbReference type="SAM" id="MobiDB-lite"/>
    </source>
</evidence>
<keyword evidence="3" id="KW-0328">Glycosyltransferase</keyword>
<keyword evidence="6 9" id="KW-1133">Transmembrane helix</keyword>
<dbReference type="Pfam" id="PF13231">
    <property type="entry name" value="PMT_2"/>
    <property type="match status" value="1"/>
</dbReference>
<evidence type="ECO:0000256" key="5">
    <source>
        <dbReference type="ARBA" id="ARBA00022692"/>
    </source>
</evidence>
<feature type="region of interest" description="Disordered" evidence="8">
    <location>
        <begin position="428"/>
        <end position="450"/>
    </location>
</feature>
<evidence type="ECO:0000256" key="3">
    <source>
        <dbReference type="ARBA" id="ARBA00022676"/>
    </source>
</evidence>
<dbReference type="RefSeq" id="WP_076343929.1">
    <property type="nucleotide sequence ID" value="NZ_FTOO01000001.1"/>
</dbReference>
<feature type="transmembrane region" description="Helical" evidence="9">
    <location>
        <begin position="12"/>
        <end position="38"/>
    </location>
</feature>
<feature type="transmembrane region" description="Helical" evidence="9">
    <location>
        <begin position="380"/>
        <end position="398"/>
    </location>
</feature>
<keyword evidence="5 9" id="KW-0812">Transmembrane</keyword>
<feature type="transmembrane region" description="Helical" evidence="9">
    <location>
        <begin position="151"/>
        <end position="168"/>
    </location>
</feature>
<sequence length="450" mass="48599">MTVDHSQARRPAVSTSSLVLALDAVSVTAAALLLRLMWLTAVHPTPLSDFAWYRDHALAIAAGQGYTYDGKPTAYFPIGYPLFLAAIYKLFGSGYWSGTLANVILNSLTAGLVTVVGSTLWKRSAGLVAGLIFAGYLSQIAWSSVLCSEMLFTFLLTSAVCLGSARHAQDVRLARAFALGLVVGLACAVRPVLMLAPAPWLAYLALARMGWRKALRLSAAMLAGLALAIAPITVRNALDLHAFVLVSTNGGVNLWQGNNPRANGGYFWPLNPHQNPFLSYVAHEVADDHAAARAAWAYIFAHPFHTLKMGFVKWWHLFNGVSNALDWSIGTSATPVPTDLARAVYLADLGTYLLMLAACAVGIGLAILRARRTRDARVYWPLLVLAYYVALFFIFPAWDRMRAPIEPLLALFAGYGAVQATAALRRARSRRQHGHGPQGGRRAANGATGR</sequence>
<evidence type="ECO:0000256" key="6">
    <source>
        <dbReference type="ARBA" id="ARBA00022989"/>
    </source>
</evidence>
<feature type="transmembrane region" description="Helical" evidence="9">
    <location>
        <begin position="214"/>
        <end position="234"/>
    </location>
</feature>
<accession>A0A1N7JL26</accession>
<feature type="transmembrane region" description="Helical" evidence="9">
    <location>
        <begin position="103"/>
        <end position="121"/>
    </location>
</feature>
<evidence type="ECO:0000256" key="2">
    <source>
        <dbReference type="ARBA" id="ARBA00022475"/>
    </source>
</evidence>
<dbReference type="PANTHER" id="PTHR33908:SF11">
    <property type="entry name" value="MEMBRANE PROTEIN"/>
    <property type="match status" value="1"/>
</dbReference>
<feature type="transmembrane region" description="Helical" evidence="9">
    <location>
        <begin position="74"/>
        <end position="91"/>
    </location>
</feature>
<evidence type="ECO:0000256" key="4">
    <source>
        <dbReference type="ARBA" id="ARBA00022679"/>
    </source>
</evidence>
<reference evidence="12" key="1">
    <citation type="submission" date="2017-01" db="EMBL/GenBank/DDBJ databases">
        <authorList>
            <person name="Varghese N."/>
            <person name="Submissions S."/>
        </authorList>
    </citation>
    <scope>NUCLEOTIDE SEQUENCE [LARGE SCALE GENOMIC DNA]</scope>
    <source>
        <strain evidence="12">DSM 16176</strain>
    </source>
</reference>
<feature type="compositionally biased region" description="Low complexity" evidence="8">
    <location>
        <begin position="440"/>
        <end position="450"/>
    </location>
</feature>
<dbReference type="AlphaFoldDB" id="A0A1N7JL26"/>
<evidence type="ECO:0000313" key="12">
    <source>
        <dbReference type="Proteomes" id="UP000186156"/>
    </source>
</evidence>
<dbReference type="GO" id="GO:0009103">
    <property type="term" value="P:lipopolysaccharide biosynthetic process"/>
    <property type="evidence" value="ECO:0007669"/>
    <property type="project" value="UniProtKB-ARBA"/>
</dbReference>
<dbReference type="STRING" id="252246.SAMN05421799_10149"/>